<organism evidence="2 3">
    <name type="scientific">Tribonema minus</name>
    <dbReference type="NCBI Taxonomy" id="303371"/>
    <lineage>
        <taxon>Eukaryota</taxon>
        <taxon>Sar</taxon>
        <taxon>Stramenopiles</taxon>
        <taxon>Ochrophyta</taxon>
        <taxon>PX clade</taxon>
        <taxon>Xanthophyceae</taxon>
        <taxon>Tribonematales</taxon>
        <taxon>Tribonemataceae</taxon>
        <taxon>Tribonema</taxon>
    </lineage>
</organism>
<proteinExistence type="predicted"/>
<feature type="signal peptide" evidence="1">
    <location>
        <begin position="1"/>
        <end position="23"/>
    </location>
</feature>
<dbReference type="OrthoDB" id="69973at2759"/>
<gene>
    <name evidence="2" type="ORF">JKP88DRAFT_347719</name>
</gene>
<feature type="chain" id="PRO_5032507503" evidence="1">
    <location>
        <begin position="24"/>
        <end position="258"/>
    </location>
</feature>
<name>A0A836CKS5_9STRA</name>
<sequence length="258" mass="29007">MDKGSVRFWLVVKQGFMVRLCIAAADPDGICGPITAFKMITVYRYKLNVHTQPDAMFYKDEGGKNKCMTIEVGMEDVLADRLPMHQQDLSKALVVPFTTTLIYEDGNAPYQQEILTLSQDSDRQVTTAKSATVRFRIEEAQQQQLGAHSMEVAEQEGQLTHHRSTAKARITNREDAPQACLVAEHLGMQREVSDAVKSLTEWIKEALAALHELQWELVGYEVGKDGKPDTKWPMYRCPSCKQFKDPANNSTTHRTSGS</sequence>
<dbReference type="Proteomes" id="UP000664859">
    <property type="component" value="Unassembled WGS sequence"/>
</dbReference>
<dbReference type="AlphaFoldDB" id="A0A836CKS5"/>
<evidence type="ECO:0000313" key="2">
    <source>
        <dbReference type="EMBL" id="KAG5189069.1"/>
    </source>
</evidence>
<keyword evidence="3" id="KW-1185">Reference proteome</keyword>
<evidence type="ECO:0000256" key="1">
    <source>
        <dbReference type="SAM" id="SignalP"/>
    </source>
</evidence>
<accession>A0A836CKS5</accession>
<protein>
    <submittedName>
        <fullName evidence="2">Uncharacterized protein</fullName>
    </submittedName>
</protein>
<evidence type="ECO:0000313" key="3">
    <source>
        <dbReference type="Proteomes" id="UP000664859"/>
    </source>
</evidence>
<keyword evidence="1" id="KW-0732">Signal</keyword>
<comment type="caution">
    <text evidence="2">The sequence shown here is derived from an EMBL/GenBank/DDBJ whole genome shotgun (WGS) entry which is preliminary data.</text>
</comment>
<reference evidence="2" key="1">
    <citation type="submission" date="2021-02" db="EMBL/GenBank/DDBJ databases">
        <title>First Annotated Genome of the Yellow-green Alga Tribonema minus.</title>
        <authorList>
            <person name="Mahan K.M."/>
        </authorList>
    </citation>
    <scope>NUCLEOTIDE SEQUENCE</scope>
    <source>
        <strain evidence="2">UTEX B ZZ1240</strain>
    </source>
</reference>
<dbReference type="EMBL" id="JAFCMP010000057">
    <property type="protein sequence ID" value="KAG5189069.1"/>
    <property type="molecule type" value="Genomic_DNA"/>
</dbReference>